<reference evidence="8" key="2">
    <citation type="submission" date="2020-09" db="EMBL/GenBank/DDBJ databases">
        <authorList>
            <person name="Sun Q."/>
            <person name="Ohkuma M."/>
        </authorList>
    </citation>
    <scope>NUCLEOTIDE SEQUENCE</scope>
    <source>
        <strain evidence="8">JCM 14371</strain>
    </source>
</reference>
<evidence type="ECO:0000256" key="4">
    <source>
        <dbReference type="ARBA" id="ARBA00022909"/>
    </source>
</evidence>
<sequence>MSSKVVLSGMEFHAHHGVYEEEARFGARFVVDTELHWDFSDLPDELDRAVNYERVFAAVQHETTQTRVQLIEVLAGNIARRLLREQALLDAVTVRVHKPHAPLPGVLRDVTAELTVTRAAVTARPMGFGRRALE</sequence>
<comment type="caution">
    <text evidence="8">The sequence shown here is derived from an EMBL/GenBank/DDBJ whole genome shotgun (WGS) entry which is preliminary data.</text>
</comment>
<keyword evidence="4 6" id="KW-0289">Folate biosynthesis</keyword>
<dbReference type="Gene3D" id="3.30.1130.10">
    <property type="match status" value="1"/>
</dbReference>
<dbReference type="GO" id="GO:0046654">
    <property type="term" value="P:tetrahydrofolate biosynthetic process"/>
    <property type="evidence" value="ECO:0007669"/>
    <property type="project" value="UniProtKB-UniRule"/>
</dbReference>
<feature type="domain" description="Dihydroneopterin aldolase/epimerase" evidence="7">
    <location>
        <begin position="5"/>
        <end position="116"/>
    </location>
</feature>
<evidence type="ECO:0000256" key="6">
    <source>
        <dbReference type="RuleBase" id="RU362079"/>
    </source>
</evidence>
<keyword evidence="9" id="KW-1185">Reference proteome</keyword>
<evidence type="ECO:0000313" key="8">
    <source>
        <dbReference type="EMBL" id="GGJ88777.1"/>
    </source>
</evidence>
<dbReference type="RefSeq" id="WP_188964711.1">
    <property type="nucleotide sequence ID" value="NZ_BMOE01000022.1"/>
</dbReference>
<protein>
    <recommendedName>
        <fullName evidence="6">7,8-dihydroneopterin aldolase</fullName>
        <ecNumber evidence="6">4.1.2.25</ecNumber>
    </recommendedName>
</protein>
<dbReference type="NCBIfam" id="TIGR00526">
    <property type="entry name" value="folB_dom"/>
    <property type="match status" value="1"/>
</dbReference>
<accession>A0A917PR18</accession>
<dbReference type="NCBIfam" id="TIGR00525">
    <property type="entry name" value="folB"/>
    <property type="match status" value="1"/>
</dbReference>
<comment type="similarity">
    <text evidence="3 6">Belongs to the DHNA family.</text>
</comment>
<reference evidence="8" key="1">
    <citation type="journal article" date="2014" name="Int. J. Syst. Evol. Microbiol.">
        <title>Complete genome sequence of Corynebacterium casei LMG S-19264T (=DSM 44701T), isolated from a smear-ripened cheese.</title>
        <authorList>
            <consortium name="US DOE Joint Genome Institute (JGI-PGF)"/>
            <person name="Walter F."/>
            <person name="Albersmeier A."/>
            <person name="Kalinowski J."/>
            <person name="Ruckert C."/>
        </authorList>
    </citation>
    <scope>NUCLEOTIDE SEQUENCE</scope>
    <source>
        <strain evidence="8">JCM 14371</strain>
    </source>
</reference>
<comment type="pathway">
    <text evidence="2 6">Cofactor biosynthesis; tetrahydrofolate biosynthesis; 2-amino-4-hydroxy-6-hydroxymethyl-7,8-dihydropteridine diphosphate from 7,8-dihydroneopterin triphosphate: step 3/4.</text>
</comment>
<keyword evidence="5 6" id="KW-0456">Lyase</keyword>
<dbReference type="SMART" id="SM00905">
    <property type="entry name" value="FolB"/>
    <property type="match status" value="1"/>
</dbReference>
<dbReference type="PANTHER" id="PTHR42844">
    <property type="entry name" value="DIHYDRONEOPTERIN ALDOLASE 1-RELATED"/>
    <property type="match status" value="1"/>
</dbReference>
<dbReference type="SUPFAM" id="SSF55620">
    <property type="entry name" value="Tetrahydrobiopterin biosynthesis enzymes-like"/>
    <property type="match status" value="1"/>
</dbReference>
<dbReference type="GO" id="GO:0046656">
    <property type="term" value="P:folic acid biosynthetic process"/>
    <property type="evidence" value="ECO:0007669"/>
    <property type="project" value="UniProtKB-UniRule"/>
</dbReference>
<evidence type="ECO:0000256" key="5">
    <source>
        <dbReference type="ARBA" id="ARBA00023239"/>
    </source>
</evidence>
<organism evidence="8 9">
    <name type="scientific">Deinococcus aquiradiocola</name>
    <dbReference type="NCBI Taxonomy" id="393059"/>
    <lineage>
        <taxon>Bacteria</taxon>
        <taxon>Thermotogati</taxon>
        <taxon>Deinococcota</taxon>
        <taxon>Deinococci</taxon>
        <taxon>Deinococcales</taxon>
        <taxon>Deinococcaceae</taxon>
        <taxon>Deinococcus</taxon>
    </lineage>
</organism>
<dbReference type="Pfam" id="PF02152">
    <property type="entry name" value="FolB"/>
    <property type="match status" value="1"/>
</dbReference>
<dbReference type="GO" id="GO:0005737">
    <property type="term" value="C:cytoplasm"/>
    <property type="evidence" value="ECO:0007669"/>
    <property type="project" value="TreeGrafter"/>
</dbReference>
<dbReference type="Proteomes" id="UP000635726">
    <property type="component" value="Unassembled WGS sequence"/>
</dbReference>
<evidence type="ECO:0000313" key="9">
    <source>
        <dbReference type="Proteomes" id="UP000635726"/>
    </source>
</evidence>
<comment type="catalytic activity">
    <reaction evidence="1 6">
        <text>7,8-dihydroneopterin = 6-hydroxymethyl-7,8-dihydropterin + glycolaldehyde</text>
        <dbReference type="Rhea" id="RHEA:10540"/>
        <dbReference type="ChEBI" id="CHEBI:17001"/>
        <dbReference type="ChEBI" id="CHEBI:17071"/>
        <dbReference type="ChEBI" id="CHEBI:44841"/>
        <dbReference type="EC" id="4.1.2.25"/>
    </reaction>
</comment>
<dbReference type="EMBL" id="BMOE01000022">
    <property type="protein sequence ID" value="GGJ88777.1"/>
    <property type="molecule type" value="Genomic_DNA"/>
</dbReference>
<dbReference type="GO" id="GO:0004150">
    <property type="term" value="F:dihydroneopterin aldolase activity"/>
    <property type="evidence" value="ECO:0007669"/>
    <property type="project" value="UniProtKB-UniRule"/>
</dbReference>
<dbReference type="InterPro" id="IPR006157">
    <property type="entry name" value="FolB_dom"/>
</dbReference>
<evidence type="ECO:0000259" key="7">
    <source>
        <dbReference type="SMART" id="SM00905"/>
    </source>
</evidence>
<comment type="function">
    <text evidence="6">Catalyzes the conversion of 7,8-dihydroneopterin to 6-hydroxymethyl-7,8-dihydropterin.</text>
</comment>
<evidence type="ECO:0000256" key="1">
    <source>
        <dbReference type="ARBA" id="ARBA00001353"/>
    </source>
</evidence>
<dbReference type="InterPro" id="IPR006156">
    <property type="entry name" value="Dihydroneopterin_aldolase"/>
</dbReference>
<proteinExistence type="inferred from homology"/>
<gene>
    <name evidence="8" type="ORF">GCM10008939_36100</name>
</gene>
<dbReference type="PANTHER" id="PTHR42844:SF1">
    <property type="entry name" value="DIHYDRONEOPTERIN ALDOLASE 1-RELATED"/>
    <property type="match status" value="1"/>
</dbReference>
<dbReference type="AlphaFoldDB" id="A0A917PR18"/>
<name>A0A917PR18_9DEIO</name>
<dbReference type="InterPro" id="IPR043133">
    <property type="entry name" value="GTP-CH-I_C/QueF"/>
</dbReference>
<evidence type="ECO:0000256" key="3">
    <source>
        <dbReference type="ARBA" id="ARBA00005708"/>
    </source>
</evidence>
<evidence type="ECO:0000256" key="2">
    <source>
        <dbReference type="ARBA" id="ARBA00005013"/>
    </source>
</evidence>
<dbReference type="EC" id="4.1.2.25" evidence="6"/>